<keyword evidence="1" id="KW-0472">Membrane</keyword>
<evidence type="ECO:0000256" key="1">
    <source>
        <dbReference type="SAM" id="Phobius"/>
    </source>
</evidence>
<evidence type="ECO:0000313" key="2">
    <source>
        <dbReference type="EMBL" id="MBU3063120.1"/>
    </source>
</evidence>
<sequence>MTTTTSALAVAAAVLVIMLWFFAGSPLLSIVVAVLAVLLIAPTVIRIRGVSVGDLLWAWIQTWPIRAREAQIYKTGLLSHIPGGRARLPGLATPVTLADCFDPDSGENVGALVDVVRHTITVVLWVLAHGQDTLPQEIIDGRVAGWGQFLRITGEHGDIAGVVVVKQTAPETGASYDAEITARASPLAPALTTELLDDRTDDLAADTLRLTQRIALTFRYSSGAYQDGVASVSRRLPELRHAASIAGLQADWATSAEIIATTHAAFNPAAQPAIDELMARDGDTGMRWSDAGPSYYDDAFSYFLHDSGRSLTYKCYEFPVQPVDEQSMARVLAPSHRAPYKRVAMIYRPYRPSDAKELVDRDFRDAHAAVQRRTRGLVDARQQMRYEDLAATREDLAEGHGLAAVGMLVTLTVAYDESGRDAVQQLEDAGVSSSLKFSPCYTDEAAMFLVALGIGIFPDMDETKGGANVLTP</sequence>
<comment type="caution">
    <text evidence="2">The sequence shown here is derived from an EMBL/GenBank/DDBJ whole genome shotgun (WGS) entry which is preliminary data.</text>
</comment>
<keyword evidence="1" id="KW-0812">Transmembrane</keyword>
<protein>
    <recommendedName>
        <fullName evidence="4">Integral membrane protein</fullName>
    </recommendedName>
</protein>
<dbReference type="NCBIfam" id="NF042935">
    <property type="entry name" value="SCO6880_fam"/>
    <property type="match status" value="1"/>
</dbReference>
<organism evidence="2 3">
    <name type="scientific">Nocardia albiluteola</name>
    <dbReference type="NCBI Taxonomy" id="2842303"/>
    <lineage>
        <taxon>Bacteria</taxon>
        <taxon>Bacillati</taxon>
        <taxon>Actinomycetota</taxon>
        <taxon>Actinomycetes</taxon>
        <taxon>Mycobacteriales</taxon>
        <taxon>Nocardiaceae</taxon>
        <taxon>Nocardia</taxon>
    </lineage>
</organism>
<name>A0ABS6B030_9NOCA</name>
<evidence type="ECO:0008006" key="4">
    <source>
        <dbReference type="Google" id="ProtNLM"/>
    </source>
</evidence>
<feature type="transmembrane region" description="Helical" evidence="1">
    <location>
        <begin position="6"/>
        <end position="39"/>
    </location>
</feature>
<accession>A0ABS6B030</accession>
<proteinExistence type="predicted"/>
<dbReference type="InterPro" id="IPR049978">
    <property type="entry name" value="SCO6880-like"/>
</dbReference>
<reference evidence="2 3" key="1">
    <citation type="submission" date="2021-06" db="EMBL/GenBank/DDBJ databases">
        <title>Actinomycetes sequencing.</title>
        <authorList>
            <person name="Shan Q."/>
        </authorList>
    </citation>
    <scope>NUCLEOTIDE SEQUENCE [LARGE SCALE GENOMIC DNA]</scope>
    <source>
        <strain evidence="2 3">NEAU-G5</strain>
    </source>
</reference>
<keyword evidence="3" id="KW-1185">Reference proteome</keyword>
<gene>
    <name evidence="2" type="ORF">KO481_16490</name>
</gene>
<dbReference type="EMBL" id="JAHKNI010000005">
    <property type="protein sequence ID" value="MBU3063120.1"/>
    <property type="molecule type" value="Genomic_DNA"/>
</dbReference>
<keyword evidence="1" id="KW-1133">Transmembrane helix</keyword>
<dbReference type="Proteomes" id="UP000733379">
    <property type="component" value="Unassembled WGS sequence"/>
</dbReference>
<evidence type="ECO:0000313" key="3">
    <source>
        <dbReference type="Proteomes" id="UP000733379"/>
    </source>
</evidence>